<evidence type="ECO:0000256" key="1">
    <source>
        <dbReference type="ARBA" id="ARBA00006397"/>
    </source>
</evidence>
<reference evidence="4" key="1">
    <citation type="submission" date="2021-02" db="EMBL/GenBank/DDBJ databases">
        <title>First Annotated Genome of the Yellow-green Alga Tribonema minus.</title>
        <authorList>
            <person name="Mahan K.M."/>
        </authorList>
    </citation>
    <scope>NUCLEOTIDE SEQUENCE</scope>
    <source>
        <strain evidence="4">UTEX B ZZ1240</strain>
    </source>
</reference>
<evidence type="ECO:0000259" key="3">
    <source>
        <dbReference type="PROSITE" id="PS50250"/>
    </source>
</evidence>
<dbReference type="InterPro" id="IPR054559">
    <property type="entry name" value="PSMD12-CSN4-like_N"/>
</dbReference>
<comment type="caution">
    <text evidence="4">The sequence shown here is derived from an EMBL/GenBank/DDBJ whole genome shotgun (WGS) entry which is preliminary data.</text>
</comment>
<sequence>MSDRLEERKDFTEDLKVKVPEATRLTEGGKLNEALDLLMTLERNCRVGNDFNNLKEVVLTMARLCKAAGDWEQLNATATLLAKRRGQQGRTITAMVQECMLWLDETPDKATKIALIVALRDITDGKIFVEGERARLTRLLADIKEKDGDVAGAQEVLQEVAVETYGALDKKEKTDFILEQVRLTLLKKDYVRALIQSRKINRKIIEGDDMQELKVRFYRLMLDYDLHEKDPFSLCCDYHAIFATAIIKADAQQRQAALKSCVVYLVLSPYTNTQQDMLHRVSRYPELDELTSYKTLLKLFTTYEIIDYPLPFAAELEAHIKESIAATGTDPELGPPLLEQWLKDLHTRVVQHNIRVAAKYYKQIRTARLATLLGLDEGTTERSLSTMVSDGTLYARINRPEGIISFSKPQPSEEVLSSWNSDLSSLLRLLEHTTHLINKETMLAGNVKA</sequence>
<dbReference type="InterPro" id="IPR000717">
    <property type="entry name" value="PCI_dom"/>
</dbReference>
<dbReference type="InterPro" id="IPR036388">
    <property type="entry name" value="WH-like_DNA-bd_sf"/>
</dbReference>
<gene>
    <name evidence="4" type="ORF">JKP88DRAFT_353549</name>
</gene>
<keyword evidence="5" id="KW-1185">Reference proteome</keyword>
<dbReference type="Pfam" id="PF18098">
    <property type="entry name" value="RPN5_C"/>
    <property type="match status" value="1"/>
</dbReference>
<dbReference type="PANTHER" id="PTHR10855:SF1">
    <property type="entry name" value="26S PROTEASOME NON-ATPASE REGULATORY SUBUNIT 12"/>
    <property type="match status" value="1"/>
</dbReference>
<organism evidence="4 5">
    <name type="scientific">Tribonema minus</name>
    <dbReference type="NCBI Taxonomy" id="303371"/>
    <lineage>
        <taxon>Eukaryota</taxon>
        <taxon>Sar</taxon>
        <taxon>Stramenopiles</taxon>
        <taxon>Ochrophyta</taxon>
        <taxon>PX clade</taxon>
        <taxon>Xanthophyceae</taxon>
        <taxon>Tribonematales</taxon>
        <taxon>Tribonemataceae</taxon>
        <taxon>Tribonema</taxon>
    </lineage>
</organism>
<dbReference type="Proteomes" id="UP000664859">
    <property type="component" value="Unassembled WGS sequence"/>
</dbReference>
<dbReference type="GO" id="GO:0008541">
    <property type="term" value="C:proteasome regulatory particle, lid subcomplex"/>
    <property type="evidence" value="ECO:0007669"/>
    <property type="project" value="TreeGrafter"/>
</dbReference>
<evidence type="ECO:0000313" key="4">
    <source>
        <dbReference type="EMBL" id="KAG5188090.1"/>
    </source>
</evidence>
<dbReference type="SMART" id="SM00088">
    <property type="entry name" value="PINT"/>
    <property type="match status" value="1"/>
</dbReference>
<dbReference type="EMBL" id="JAFCMP010000078">
    <property type="protein sequence ID" value="KAG5188090.1"/>
    <property type="molecule type" value="Genomic_DNA"/>
</dbReference>
<comment type="similarity">
    <text evidence="1">Belongs to the proteasome subunit p55 family.</text>
</comment>
<dbReference type="Gene3D" id="1.10.10.10">
    <property type="entry name" value="Winged helix-like DNA-binding domain superfamily/Winged helix DNA-binding domain"/>
    <property type="match status" value="1"/>
</dbReference>
<accession>A0A835ZAZ9</accession>
<dbReference type="InterPro" id="IPR036390">
    <property type="entry name" value="WH_DNA-bd_sf"/>
</dbReference>
<evidence type="ECO:0000256" key="2">
    <source>
        <dbReference type="ARBA" id="ARBA00022942"/>
    </source>
</evidence>
<dbReference type="AlphaFoldDB" id="A0A835ZAZ9"/>
<protein>
    <recommendedName>
        <fullName evidence="3">PCI domain-containing protein</fullName>
    </recommendedName>
</protein>
<dbReference type="InterPro" id="IPR040134">
    <property type="entry name" value="PSMD12/CSN4"/>
</dbReference>
<dbReference type="Pfam" id="PF01399">
    <property type="entry name" value="PCI"/>
    <property type="match status" value="1"/>
</dbReference>
<name>A0A835ZAZ9_9STRA</name>
<dbReference type="FunFam" id="1.10.10.10:FF:000070">
    <property type="entry name" value="26S proteasome non-ATPase regulatory subunit 12"/>
    <property type="match status" value="1"/>
</dbReference>
<dbReference type="PANTHER" id="PTHR10855">
    <property type="entry name" value="26S PROTEASOME NON-ATPASE REGULATORY SUBUNIT 12/COP9 SIGNALOSOME COMPLEX SUBUNIT 4"/>
    <property type="match status" value="1"/>
</dbReference>
<proteinExistence type="inferred from homology"/>
<dbReference type="Pfam" id="PF22241">
    <property type="entry name" value="PSMD12-CSN4_N"/>
    <property type="match status" value="1"/>
</dbReference>
<dbReference type="SUPFAM" id="SSF46785">
    <property type="entry name" value="Winged helix' DNA-binding domain"/>
    <property type="match status" value="1"/>
</dbReference>
<keyword evidence="2" id="KW-0647">Proteasome</keyword>
<dbReference type="OrthoDB" id="268763at2759"/>
<dbReference type="GO" id="GO:0005634">
    <property type="term" value="C:nucleus"/>
    <property type="evidence" value="ECO:0007669"/>
    <property type="project" value="UniProtKB-ARBA"/>
</dbReference>
<dbReference type="GO" id="GO:0005737">
    <property type="term" value="C:cytoplasm"/>
    <property type="evidence" value="ECO:0007669"/>
    <property type="project" value="TreeGrafter"/>
</dbReference>
<evidence type="ECO:0000313" key="5">
    <source>
        <dbReference type="Proteomes" id="UP000664859"/>
    </source>
</evidence>
<dbReference type="PROSITE" id="PS50250">
    <property type="entry name" value="PCI"/>
    <property type="match status" value="1"/>
</dbReference>
<feature type="domain" description="PCI" evidence="3">
    <location>
        <begin position="226"/>
        <end position="411"/>
    </location>
</feature>
<dbReference type="InterPro" id="IPR040896">
    <property type="entry name" value="RPN5_C"/>
</dbReference>